<feature type="compositionally biased region" description="Polar residues" evidence="1">
    <location>
        <begin position="177"/>
        <end position="187"/>
    </location>
</feature>
<feature type="compositionally biased region" description="Basic and acidic residues" evidence="1">
    <location>
        <begin position="223"/>
        <end position="232"/>
    </location>
</feature>
<organism evidence="3 4">
    <name type="scientific">Aedes albopictus</name>
    <name type="common">Asian tiger mosquito</name>
    <name type="synonym">Stegomyia albopicta</name>
    <dbReference type="NCBI Taxonomy" id="7160"/>
    <lineage>
        <taxon>Eukaryota</taxon>
        <taxon>Metazoa</taxon>
        <taxon>Ecdysozoa</taxon>
        <taxon>Arthropoda</taxon>
        <taxon>Hexapoda</taxon>
        <taxon>Insecta</taxon>
        <taxon>Pterygota</taxon>
        <taxon>Neoptera</taxon>
        <taxon>Endopterygota</taxon>
        <taxon>Diptera</taxon>
        <taxon>Nematocera</taxon>
        <taxon>Culicoidea</taxon>
        <taxon>Culicidae</taxon>
        <taxon>Culicinae</taxon>
        <taxon>Aedini</taxon>
        <taxon>Aedes</taxon>
        <taxon>Stegomyia</taxon>
    </lineage>
</organism>
<protein>
    <recommendedName>
        <fullName evidence="2">C2H2-type domain-containing protein</fullName>
    </recommendedName>
</protein>
<reference evidence="4" key="1">
    <citation type="journal article" date="2015" name="Proc. Natl. Acad. Sci. U.S.A.">
        <title>Genome sequence of the Asian Tiger mosquito, Aedes albopictus, reveals insights into its biology, genetics, and evolution.</title>
        <authorList>
            <person name="Chen X.G."/>
            <person name="Jiang X."/>
            <person name="Gu J."/>
            <person name="Xu M."/>
            <person name="Wu Y."/>
            <person name="Deng Y."/>
            <person name="Zhang C."/>
            <person name="Bonizzoni M."/>
            <person name="Dermauw W."/>
            <person name="Vontas J."/>
            <person name="Armbruster P."/>
            <person name="Huang X."/>
            <person name="Yang Y."/>
            <person name="Zhang H."/>
            <person name="He W."/>
            <person name="Peng H."/>
            <person name="Liu Y."/>
            <person name="Wu K."/>
            <person name="Chen J."/>
            <person name="Lirakis M."/>
            <person name="Topalis P."/>
            <person name="Van Leeuwen T."/>
            <person name="Hall A.B."/>
            <person name="Jiang X."/>
            <person name="Thorpe C."/>
            <person name="Mueller R.L."/>
            <person name="Sun C."/>
            <person name="Waterhouse R.M."/>
            <person name="Yan G."/>
            <person name="Tu Z.J."/>
            <person name="Fang X."/>
            <person name="James A.A."/>
        </authorList>
    </citation>
    <scope>NUCLEOTIDE SEQUENCE [LARGE SCALE GENOMIC DNA]</scope>
    <source>
        <strain evidence="4">Foshan</strain>
    </source>
</reference>
<dbReference type="PROSITE" id="PS00028">
    <property type="entry name" value="ZINC_FINGER_C2H2_1"/>
    <property type="match status" value="1"/>
</dbReference>
<proteinExistence type="predicted"/>
<dbReference type="RefSeq" id="XP_062712291.1">
    <property type="nucleotide sequence ID" value="XM_062856307.1"/>
</dbReference>
<reference evidence="3" key="2">
    <citation type="submission" date="2025-05" db="UniProtKB">
        <authorList>
            <consortium name="EnsemblMetazoa"/>
        </authorList>
    </citation>
    <scope>IDENTIFICATION</scope>
    <source>
        <strain evidence="3">Foshan</strain>
    </source>
</reference>
<keyword evidence="4" id="KW-1185">Reference proteome</keyword>
<dbReference type="EnsemblMetazoa" id="AALFPA23_001211.R1029">
    <property type="protein sequence ID" value="AALFPA23_001211.P1029"/>
    <property type="gene ID" value="AALFPA23_001211"/>
</dbReference>
<evidence type="ECO:0000256" key="1">
    <source>
        <dbReference type="SAM" id="MobiDB-lite"/>
    </source>
</evidence>
<evidence type="ECO:0000259" key="2">
    <source>
        <dbReference type="PROSITE" id="PS00028"/>
    </source>
</evidence>
<feature type="compositionally biased region" description="Low complexity" evidence="1">
    <location>
        <begin position="193"/>
        <end position="207"/>
    </location>
</feature>
<dbReference type="Proteomes" id="UP000069940">
    <property type="component" value="Unassembled WGS sequence"/>
</dbReference>
<feature type="domain" description="C2H2-type" evidence="2">
    <location>
        <begin position="92"/>
        <end position="113"/>
    </location>
</feature>
<dbReference type="GeneID" id="109431601"/>
<dbReference type="InterPro" id="IPR013087">
    <property type="entry name" value="Znf_C2H2_type"/>
</dbReference>
<name>A0ABM1XN82_AEDAL</name>
<accession>A0ABM1XN82</accession>
<dbReference type="SMART" id="SM00355">
    <property type="entry name" value="ZnF_C2H2"/>
    <property type="match status" value="3"/>
</dbReference>
<evidence type="ECO:0000313" key="4">
    <source>
        <dbReference type="Proteomes" id="UP000069940"/>
    </source>
</evidence>
<sequence length="251" mass="28520">MANYTPADVVLSLLDRYGTGFRPKDDPFFTEGNFYLKKFVKLGVLSEIPQIENDQEDQNETKIVCNVPDCRYSSSSVGDYESHYNSQHRYSCAECKKTLPNAHLLDLHLSESHDSYFAAQVQSGKRPMFSCFLEECKHKSQTPEERRDHCIKQHKFPHNFRFDQRVSTQKKPARSRASLSESSTTDQMEVETAASAASADSNSSSVAKNTKNFNFGHSKVRSFKPDKTAKKSDILESNRMVVDLLESLPKD</sequence>
<evidence type="ECO:0000313" key="3">
    <source>
        <dbReference type="EnsemblMetazoa" id="AALFPA23_001211.P1029"/>
    </source>
</evidence>
<dbReference type="PANTHER" id="PTHR21354">
    <property type="entry name" value="ZINC FINGER PROTEIN 511"/>
    <property type="match status" value="1"/>
</dbReference>
<feature type="region of interest" description="Disordered" evidence="1">
    <location>
        <begin position="163"/>
        <end position="232"/>
    </location>
</feature>
<dbReference type="PANTHER" id="PTHR21354:SF0">
    <property type="entry name" value="ZINC FINGER PROTEIN 511"/>
    <property type="match status" value="1"/>
</dbReference>
<dbReference type="InterPro" id="IPR039258">
    <property type="entry name" value="ZNF511"/>
</dbReference>